<dbReference type="Proteomes" id="UP000218113">
    <property type="component" value="Unassembled WGS sequence"/>
</dbReference>
<proteinExistence type="predicted"/>
<dbReference type="InterPro" id="IPR036526">
    <property type="entry name" value="C-N_Hydrolase_sf"/>
</dbReference>
<protein>
    <recommendedName>
        <fullName evidence="3">CN hydrolase domain-containing protein</fullName>
    </recommendedName>
</protein>
<evidence type="ECO:0008006" key="3">
    <source>
        <dbReference type="Google" id="ProtNLM"/>
    </source>
</evidence>
<name>A0A2A4T9M7_9DELT</name>
<evidence type="ECO:0000313" key="2">
    <source>
        <dbReference type="Proteomes" id="UP000218113"/>
    </source>
</evidence>
<dbReference type="AlphaFoldDB" id="A0A2A4T9M7"/>
<accession>A0A2A4T9M7</accession>
<evidence type="ECO:0000313" key="1">
    <source>
        <dbReference type="EMBL" id="PCI30320.1"/>
    </source>
</evidence>
<dbReference type="SUPFAM" id="SSF56317">
    <property type="entry name" value="Carbon-nitrogen hydrolase"/>
    <property type="match status" value="1"/>
</dbReference>
<dbReference type="EMBL" id="NVSR01000006">
    <property type="protein sequence ID" value="PCI30320.1"/>
    <property type="molecule type" value="Genomic_DNA"/>
</dbReference>
<organism evidence="1 2">
    <name type="scientific">SAR324 cluster bacterium</name>
    <dbReference type="NCBI Taxonomy" id="2024889"/>
    <lineage>
        <taxon>Bacteria</taxon>
        <taxon>Deltaproteobacteria</taxon>
        <taxon>SAR324 cluster</taxon>
    </lineage>
</organism>
<reference evidence="2" key="1">
    <citation type="submission" date="2017-08" db="EMBL/GenBank/DDBJ databases">
        <title>A dynamic microbial community with high functional redundancy inhabits the cold, oxic subseafloor aquifer.</title>
        <authorList>
            <person name="Tully B.J."/>
            <person name="Wheat C.G."/>
            <person name="Glazer B.T."/>
            <person name="Huber J.A."/>
        </authorList>
    </citation>
    <scope>NUCLEOTIDE SEQUENCE [LARGE SCALE GENOMIC DNA]</scope>
</reference>
<sequence length="523" mass="59121">MKGNSRTNIKPLRYRKTLKPILEVLKEQLFFSEISCPYELFVALYHIGLPFEEKLINLSSQPEGNVFMGDLISQPLMNQNNEFSLYTVLEDLIPQIDDEIKAQALLIALLSRLDNFLAGIDSDEFQFSTDVSERLRNPNYYSPIIPNKGLNPAIMSYQIIPQFPPVYQEWMGESSRLSQDSGYFSSTLAGTLLEHHCVIQNKQVDSKDILFINQEDSHILSNFYRSLEGLEDLTIGLAACDEGFHPVVKTSPGQKGKVGFQYTEMQSPITGGVQKRLNEILEESLSQAVNILIFPELTIDAGSCEQIKNWLQERNDDGIIRLVVAGSFHYMSQEGHLVNRAIMLDGFGNELWTHDKQKAFKLTDHNITSCQKKLRSKNKDGNLRDFFGLQAGDCLEEPIWCDSPITFVDTPIGRMSTLICLDYLLPKIGTILGRVPCHYLWVPIMAFGARDFHHMAKDDYGKKHAVLTACCASISCCEILQGNNNNLSFLYAPSLKFKAFPKTPQGTASKHPALQFYRLRDVL</sequence>
<dbReference type="Gene3D" id="3.60.110.10">
    <property type="entry name" value="Carbon-nitrogen hydrolase"/>
    <property type="match status" value="1"/>
</dbReference>
<gene>
    <name evidence="1" type="ORF">COB67_02270</name>
</gene>
<comment type="caution">
    <text evidence="1">The sequence shown here is derived from an EMBL/GenBank/DDBJ whole genome shotgun (WGS) entry which is preliminary data.</text>
</comment>